<organism evidence="1 2">
    <name type="scientific">Naganishia adeliensis</name>
    <dbReference type="NCBI Taxonomy" id="92952"/>
    <lineage>
        <taxon>Eukaryota</taxon>
        <taxon>Fungi</taxon>
        <taxon>Dikarya</taxon>
        <taxon>Basidiomycota</taxon>
        <taxon>Agaricomycotina</taxon>
        <taxon>Tremellomycetes</taxon>
        <taxon>Filobasidiales</taxon>
        <taxon>Filobasidiaceae</taxon>
        <taxon>Naganishia</taxon>
    </lineage>
</organism>
<sequence>MFAQSTKHNRLGDGNSGKTRDRSAPMDFAFEKPRDPGVFGVVPHKRQHIETVDGQSSWTPGPFTDSSSANAPFTHAGPMLFAQPSSARDQDAGDVSMGMDIDTSMREDPGDVDMYSDSPAKAVRSSEHTVSANEDLQDSKIGEPSKPTSSSLLSSVLRPINGNAVKRVEKQRSKGPQTKTTEQTSRASGHGEGALILRETLEQDHGVEGDMTDDSFDEEEGPPLNSHAAATPAIRRRRQRHDISDQSSGNQYTLNVFGHNGQNALGVVPSPSHLPYMQDSKGKVNHSELPYILLGYLQFVFNASIVGVCLYLVLMFLWTIRNDVKERMATYSSEILQEISTCTNLYLVNRCEPATRIPAM</sequence>
<keyword evidence="2" id="KW-1185">Reference proteome</keyword>
<evidence type="ECO:0000313" key="1">
    <source>
        <dbReference type="EMBL" id="KAJ9114910.1"/>
    </source>
</evidence>
<comment type="caution">
    <text evidence="1">The sequence shown here is derived from an EMBL/GenBank/DDBJ whole genome shotgun (WGS) entry which is preliminary data.</text>
</comment>
<reference evidence="1" key="1">
    <citation type="submission" date="2023-04" db="EMBL/GenBank/DDBJ databases">
        <title>Draft Genome sequencing of Naganishia species isolated from polar environments using Oxford Nanopore Technology.</title>
        <authorList>
            <person name="Leo P."/>
            <person name="Venkateswaran K."/>
        </authorList>
    </citation>
    <scope>NUCLEOTIDE SEQUENCE</scope>
    <source>
        <strain evidence="1">MNA-CCFEE 5262</strain>
    </source>
</reference>
<accession>A0ACC2WT26</accession>
<gene>
    <name evidence="1" type="ORF">QFC20_001283</name>
</gene>
<name>A0ACC2WT26_9TREE</name>
<evidence type="ECO:0000313" key="2">
    <source>
        <dbReference type="Proteomes" id="UP001230649"/>
    </source>
</evidence>
<dbReference type="Proteomes" id="UP001230649">
    <property type="component" value="Unassembled WGS sequence"/>
</dbReference>
<proteinExistence type="predicted"/>
<protein>
    <submittedName>
        <fullName evidence="1">Uncharacterized protein</fullName>
    </submittedName>
</protein>
<dbReference type="EMBL" id="JASBWS010000007">
    <property type="protein sequence ID" value="KAJ9114910.1"/>
    <property type="molecule type" value="Genomic_DNA"/>
</dbReference>